<dbReference type="InterPro" id="IPR036188">
    <property type="entry name" value="FAD/NAD-bd_sf"/>
</dbReference>
<evidence type="ECO:0000259" key="1">
    <source>
        <dbReference type="Pfam" id="PF01593"/>
    </source>
</evidence>
<dbReference type="InterPro" id="IPR002937">
    <property type="entry name" value="Amino_oxidase"/>
</dbReference>
<feature type="domain" description="Amine oxidase" evidence="1">
    <location>
        <begin position="102"/>
        <end position="343"/>
    </location>
</feature>
<dbReference type="Pfam" id="PF01593">
    <property type="entry name" value="Amino_oxidase"/>
    <property type="match status" value="1"/>
</dbReference>
<dbReference type="SUPFAM" id="SSF54373">
    <property type="entry name" value="FAD-linked reductases, C-terminal domain"/>
    <property type="match status" value="1"/>
</dbReference>
<dbReference type="KEGG" id="sap:Sulac_0843"/>
<dbReference type="GO" id="GO:0016491">
    <property type="term" value="F:oxidoreductase activity"/>
    <property type="evidence" value="ECO:0007669"/>
    <property type="project" value="InterPro"/>
</dbReference>
<reference evidence="2 3" key="2">
    <citation type="journal article" date="2012" name="Stand. Genomic Sci.">
        <title>Complete genome sequence of the moderately thermophilic mineral-sulfide-oxidizing firmicute Sulfobacillus acidophilus type strain (NAL(T)).</title>
        <authorList>
            <person name="Anderson I."/>
            <person name="Chertkov O."/>
            <person name="Chen A."/>
            <person name="Saunders E."/>
            <person name="Lapidus A."/>
            <person name="Nolan M."/>
            <person name="Lucas S."/>
            <person name="Hammon N."/>
            <person name="Deshpande S."/>
            <person name="Cheng J.F."/>
            <person name="Han C."/>
            <person name="Tapia R."/>
            <person name="Goodwin L.A."/>
            <person name="Pitluck S."/>
            <person name="Liolios K."/>
            <person name="Pagani I."/>
            <person name="Ivanova N."/>
            <person name="Mikhailova N."/>
            <person name="Pati A."/>
            <person name="Palaniappan K."/>
            <person name="Land M."/>
            <person name="Pan C."/>
            <person name="Rohde M."/>
            <person name="Pukall R."/>
            <person name="Goker M."/>
            <person name="Detter J.C."/>
            <person name="Woyke T."/>
            <person name="Bristow J."/>
            <person name="Eisen J.A."/>
            <person name="Markowitz V."/>
            <person name="Hugenholtz P."/>
            <person name="Kyrpides N.C."/>
            <person name="Klenk H.P."/>
            <person name="Mavromatis K."/>
        </authorList>
    </citation>
    <scope>NUCLEOTIDE SEQUENCE [LARGE SCALE GENOMIC DNA]</scope>
    <source>
        <strain evidence="3">ATCC 700253 / DSM 10332 / NAL</strain>
    </source>
</reference>
<dbReference type="EMBL" id="CP003179">
    <property type="protein sequence ID" value="AEW04346.1"/>
    <property type="molecule type" value="Genomic_DNA"/>
</dbReference>
<gene>
    <name evidence="2" type="ordered locus">Sulac_0843</name>
</gene>
<dbReference type="PANTHER" id="PTHR42923:SF3">
    <property type="entry name" value="PROTOPORPHYRINOGEN OXIDASE"/>
    <property type="match status" value="1"/>
</dbReference>
<dbReference type="HOGENOM" id="CLU_778269_0_0_9"/>
<dbReference type="Gene3D" id="3.50.50.60">
    <property type="entry name" value="FAD/NAD(P)-binding domain"/>
    <property type="match status" value="2"/>
</dbReference>
<evidence type="ECO:0000313" key="3">
    <source>
        <dbReference type="Proteomes" id="UP000005439"/>
    </source>
</evidence>
<proteinExistence type="predicted"/>
<sequence>MKQVAIVGGGISGLSVAYALEALLVPELSDIVLFEASSELGGVIQSDMWQGQVLEGGPDTLTDRPFGVLDLVHAIGLAHRLIGVRPGAQGTLVYGSDGWLKFSGQEARAYTLAGGLAELPHAVASHLMRTRILRQARVQKLSWDTRGRVRVWWERGVLTADAVILAVPAPIAADLMRPLDPDRARRLEQILYQPRAVVTAVYPSHAFVDVRVYTHTGFMTIKGAPLACSGASWMTTKWNYPGARDHVVLRTFWGPPGVDPSPWSDRELIDRHEHDLTRALGPHQPPEFVRVFRHPYAVPQVPSGWTDSQPRVPYSSYIGMVGPFFAGAGLSDCVHRAWQEASRVTEWMTASGTGIG</sequence>
<organism evidence="2 3">
    <name type="scientific">Sulfobacillus acidophilus (strain ATCC 700253 / DSM 10332 / NAL)</name>
    <dbReference type="NCBI Taxonomy" id="679936"/>
    <lineage>
        <taxon>Bacteria</taxon>
        <taxon>Bacillati</taxon>
        <taxon>Bacillota</taxon>
        <taxon>Clostridia</taxon>
        <taxon>Eubacteriales</taxon>
        <taxon>Clostridiales Family XVII. Incertae Sedis</taxon>
        <taxon>Sulfobacillus</taxon>
    </lineage>
</organism>
<name>G8TS20_SULAD</name>
<dbReference type="STRING" id="679936.Sulac_0843"/>
<dbReference type="Proteomes" id="UP000005439">
    <property type="component" value="Chromosome"/>
</dbReference>
<keyword evidence="3" id="KW-1185">Reference proteome</keyword>
<dbReference type="SUPFAM" id="SSF51905">
    <property type="entry name" value="FAD/NAD(P)-binding domain"/>
    <property type="match status" value="1"/>
</dbReference>
<protein>
    <submittedName>
        <fullName evidence="2">Amine oxidase</fullName>
    </submittedName>
</protein>
<reference evidence="3" key="1">
    <citation type="submission" date="2011-12" db="EMBL/GenBank/DDBJ databases">
        <title>The complete genome of chromosome of Sulfobacillus acidophilus DSM 10332.</title>
        <authorList>
            <person name="Lucas S."/>
            <person name="Han J."/>
            <person name="Lapidus A."/>
            <person name="Bruce D."/>
            <person name="Goodwin L."/>
            <person name="Pitluck S."/>
            <person name="Peters L."/>
            <person name="Kyrpides N."/>
            <person name="Mavromatis K."/>
            <person name="Ivanova N."/>
            <person name="Mikhailova N."/>
            <person name="Chertkov O."/>
            <person name="Saunders E."/>
            <person name="Detter J.C."/>
            <person name="Tapia R."/>
            <person name="Han C."/>
            <person name="Land M."/>
            <person name="Hauser L."/>
            <person name="Markowitz V."/>
            <person name="Cheng J.-F."/>
            <person name="Hugenholtz P."/>
            <person name="Woyke T."/>
            <person name="Wu D."/>
            <person name="Pukall R."/>
            <person name="Gehrich-Schroeter G."/>
            <person name="Schneider S."/>
            <person name="Klenk H.-P."/>
            <person name="Eisen J.A."/>
        </authorList>
    </citation>
    <scope>NUCLEOTIDE SEQUENCE [LARGE SCALE GENOMIC DNA]</scope>
    <source>
        <strain evidence="3">ATCC 700253 / DSM 10332 / NAL</strain>
    </source>
</reference>
<dbReference type="Pfam" id="PF13450">
    <property type="entry name" value="NAD_binding_8"/>
    <property type="match status" value="1"/>
</dbReference>
<evidence type="ECO:0000313" key="2">
    <source>
        <dbReference type="EMBL" id="AEW04346.1"/>
    </source>
</evidence>
<dbReference type="AlphaFoldDB" id="G8TS20"/>
<accession>G8TS20</accession>
<dbReference type="PATRIC" id="fig|679936.5.peg.894"/>
<dbReference type="PANTHER" id="PTHR42923">
    <property type="entry name" value="PROTOPORPHYRINOGEN OXIDASE"/>
    <property type="match status" value="1"/>
</dbReference>
<dbReference type="InterPro" id="IPR050464">
    <property type="entry name" value="Zeta_carotene_desat/Oxidored"/>
</dbReference>